<evidence type="ECO:0000259" key="2">
    <source>
        <dbReference type="Pfam" id="PF06048"/>
    </source>
</evidence>
<dbReference type="Pfam" id="PF08707">
    <property type="entry name" value="PriCT_2"/>
    <property type="match status" value="1"/>
</dbReference>
<accession>A0ABU5NEG7</accession>
<gene>
    <name evidence="4" type="ORF">Megvenef_01520</name>
</gene>
<feature type="region of interest" description="Disordered" evidence="1">
    <location>
        <begin position="1"/>
        <end position="31"/>
    </location>
</feature>
<keyword evidence="5" id="KW-1185">Reference proteome</keyword>
<dbReference type="Pfam" id="PF06048">
    <property type="entry name" value="DUF927"/>
    <property type="match status" value="1"/>
</dbReference>
<comment type="caution">
    <text evidence="4">The sequence shown here is derived from an EMBL/GenBank/DDBJ whole genome shotgun (WGS) entry which is preliminary data.</text>
</comment>
<organism evidence="4 5">
    <name type="scientific">Candidatus Megaera venefica</name>
    <dbReference type="NCBI Taxonomy" id="2055910"/>
    <lineage>
        <taxon>Bacteria</taxon>
        <taxon>Pseudomonadati</taxon>
        <taxon>Pseudomonadota</taxon>
        <taxon>Alphaproteobacteria</taxon>
        <taxon>Rickettsiales</taxon>
        <taxon>Rickettsiaceae</taxon>
        <taxon>Candidatus Megaera</taxon>
    </lineage>
</organism>
<reference evidence="4 5" key="1">
    <citation type="submission" date="2023-03" db="EMBL/GenBank/DDBJ databases">
        <title>Host association and intracellularity evolved multiple times independently in the Rickettsiales.</title>
        <authorList>
            <person name="Castelli M."/>
            <person name="Nardi T."/>
            <person name="Gammuto L."/>
            <person name="Bellinzona G."/>
            <person name="Sabaneyeva E."/>
            <person name="Potekhin A."/>
            <person name="Serra V."/>
            <person name="Petroni G."/>
            <person name="Sassera D."/>
        </authorList>
    </citation>
    <scope>NUCLEOTIDE SEQUENCE [LARGE SCALE GENOMIC DNA]</scope>
    <source>
        <strain evidence="4 5">Sr 2-6</strain>
    </source>
</reference>
<evidence type="ECO:0000313" key="4">
    <source>
        <dbReference type="EMBL" id="MEA0971540.1"/>
    </source>
</evidence>
<evidence type="ECO:0000313" key="5">
    <source>
        <dbReference type="Proteomes" id="UP001291687"/>
    </source>
</evidence>
<proteinExistence type="predicted"/>
<dbReference type="InterPro" id="IPR009270">
    <property type="entry name" value="DUF927"/>
</dbReference>
<dbReference type="InterPro" id="IPR014819">
    <property type="entry name" value="PriCT_2"/>
</dbReference>
<dbReference type="EMBL" id="JARJFB010000166">
    <property type="protein sequence ID" value="MEA0971540.1"/>
    <property type="molecule type" value="Genomic_DNA"/>
</dbReference>
<dbReference type="Proteomes" id="UP001291687">
    <property type="component" value="Unassembled WGS sequence"/>
</dbReference>
<evidence type="ECO:0000256" key="1">
    <source>
        <dbReference type="SAM" id="MobiDB-lite"/>
    </source>
</evidence>
<name>A0ABU5NEG7_9RICK</name>
<feature type="domain" description="Primase C-terminal 2" evidence="3">
    <location>
        <begin position="48"/>
        <end position="122"/>
    </location>
</feature>
<feature type="domain" description="DUF927" evidence="2">
    <location>
        <begin position="149"/>
        <end position="431"/>
    </location>
</feature>
<feature type="compositionally biased region" description="Polar residues" evidence="1">
    <location>
        <begin position="1"/>
        <end position="21"/>
    </location>
</feature>
<dbReference type="RefSeq" id="WP_322777448.1">
    <property type="nucleotide sequence ID" value="NZ_JARJFB010000166.1"/>
</dbReference>
<sequence>MKKNNIQNKNSTDDFTGNSTETQEKIDNHSVSSKAKIDKRTFKASKVERILELYSASTLSWKEWIEVGMALHHYHEGKEDGLFMWDRWSALDARDNQYNAEEIKKAYASFKEIDNPITMATIELRVAKSELNQISDVIFQKLIGGYEFILSNHTLYVLVEKKDDMGVKRIVPMRVCDYIELKGQGNNSNGQHCFIMEILDRYKVRKEIFVPLSAKTDVLKQVLLDAGLTFNPTHFPLLVNYILANKTDVNVSIVYRLGWNTDVSSYNLMTQDELKTFHRDKAEVQKKNILEFRMKENEVLQNEGSLENWQDNVAKWANKNSNLIFALCTAFAPIYLTPLNRDGVIMHFFGKRTIGKSVMLGAAGSVWGNYGKGYIPWNGTSNGIENLGLQKNDALLCLDELTSLHGKQAIATSPYLIIGGESKNRADSRGEGFGNRASKNWKTLVLSTGETTFLAKMASVDEEIKGGQTVRFIDIPAHLSEEFGIFECLHELATPKQLALKIHDACSKYKGTAIQEFLKFNFIDNHFDEILDKVVIMKEKWLKENMPINATAQVGRVAEVFGIIAAAGEVAIASGVLPQRYGFTKGAGFRNVTEMFTRWLEELGDYTISAEVKIVKQRLIKFFYDNHANNFYRKEDKIDNDDAQDFRRRYTQQQNKCVGIVSPKPVEQEVRYSAIDQTDYYVFKHFLEIEAFNGLNEKDCIKIIKEQGYIAPYKEKKTNGSLTNRTLHTVYYGRTKTRVKCYKLDLEKIGISDKLDGIYTDNKIQEGEQIISTIPLIANYDEEERLAIESAAQKYMS</sequence>
<protein>
    <submittedName>
        <fullName evidence="4">DUF927 domain-containing protein</fullName>
    </submittedName>
</protein>
<evidence type="ECO:0000259" key="3">
    <source>
        <dbReference type="Pfam" id="PF08707"/>
    </source>
</evidence>